<organism evidence="1 2">
    <name type="scientific">Streptomyces populi</name>
    <dbReference type="NCBI Taxonomy" id="2058924"/>
    <lineage>
        <taxon>Bacteria</taxon>
        <taxon>Bacillati</taxon>
        <taxon>Actinomycetota</taxon>
        <taxon>Actinomycetes</taxon>
        <taxon>Kitasatosporales</taxon>
        <taxon>Streptomycetaceae</taxon>
        <taxon>Streptomyces</taxon>
    </lineage>
</organism>
<comment type="caution">
    <text evidence="1">The sequence shown here is derived from an EMBL/GenBank/DDBJ whole genome shotgun (WGS) entry which is preliminary data.</text>
</comment>
<dbReference type="AlphaFoldDB" id="A0A2I0SQA8"/>
<dbReference type="EMBL" id="PJOS01000025">
    <property type="protein sequence ID" value="PKT72109.1"/>
    <property type="molecule type" value="Genomic_DNA"/>
</dbReference>
<name>A0A2I0SQA8_9ACTN</name>
<protein>
    <submittedName>
        <fullName evidence="1">DNA-binding protein</fullName>
    </submittedName>
</protein>
<accession>A0A2I0SQA8</accession>
<sequence>MRSAEPRTLLAWLCDRDRLPYRRFEERFTEAGVRLFGNSPNNPTCGETQFRRWTGGKLATSPGPATCQVLEAMWPQYKAEELFGPPPQTDPQAPANDLEERVRMTADDALQGADATASASISDNTIDELRDQVTGIAQRYHLVSPAQAYEEADRLRLLIERQRDRTQVPVQLQQLMILNGQSAALLSVAAFDLGYFPSARSLARTAAMFGETTRFTPLQAYADGTLAYIAYHTGSATEAVAKATRALTYGGLGDTAHRRLHAIKARAHAHLGDVGSARRAILLSAEDGTGRCDELHDEIGGEFAFSPERLAMSTSTTALLMGDAAQAETDARRALELIEQRPSEQQSEHVRAGAAADLAYARILADDVDGAADALQPVWAVPTEHRQTGIVVRTARIARHLARPEYHGAQTPTALVERIEDYNRVSPPHRIGPHIGLHAIEG</sequence>
<evidence type="ECO:0000313" key="1">
    <source>
        <dbReference type="EMBL" id="PKT72109.1"/>
    </source>
</evidence>
<gene>
    <name evidence="1" type="ORF">CW362_15150</name>
</gene>
<evidence type="ECO:0000313" key="2">
    <source>
        <dbReference type="Proteomes" id="UP000236178"/>
    </source>
</evidence>
<keyword evidence="1" id="KW-0238">DNA-binding</keyword>
<dbReference type="OrthoDB" id="3215106at2"/>
<proteinExistence type="predicted"/>
<dbReference type="Proteomes" id="UP000236178">
    <property type="component" value="Unassembled WGS sequence"/>
</dbReference>
<reference evidence="1 2" key="1">
    <citation type="submission" date="2017-12" db="EMBL/GenBank/DDBJ databases">
        <title>Streptomyces populusis sp. nov., a novel endophytic actinobacterium isolated from stems of Populus adenopoda Maxim.</title>
        <authorList>
            <person name="Wang Z."/>
        </authorList>
    </citation>
    <scope>NUCLEOTIDE SEQUENCE [LARGE SCALE GENOMIC DNA]</scope>
    <source>
        <strain evidence="1 2">A249</strain>
    </source>
</reference>
<dbReference type="GO" id="GO:0003677">
    <property type="term" value="F:DNA binding"/>
    <property type="evidence" value="ECO:0007669"/>
    <property type="project" value="UniProtKB-KW"/>
</dbReference>
<keyword evidence="2" id="KW-1185">Reference proteome</keyword>
<dbReference type="RefSeq" id="WP_103549981.1">
    <property type="nucleotide sequence ID" value="NZ_KZ626864.1"/>
</dbReference>